<accession>A0A517DNE3</accession>
<evidence type="ECO:0008006" key="3">
    <source>
        <dbReference type="Google" id="ProtNLM"/>
    </source>
</evidence>
<dbReference type="SUPFAM" id="SSF58104">
    <property type="entry name" value="Methyl-accepting chemotaxis protein (MCP) signaling domain"/>
    <property type="match status" value="1"/>
</dbReference>
<sequence length="129" mass="14026">MLFNYQRLSIENTKLEADLLASAKTEADRKLIAELKELDEQFDIIAGEKVIPLRQLQQEEAAVLAGGSQQIVDSIRAIDKVSQAAAGHTQTVSAATEEQSASMEEIAAASAALAKMAQELQNAIQRFRL</sequence>
<dbReference type="EMBL" id="CP036259">
    <property type="protein sequence ID" value="QDR78884.1"/>
    <property type="molecule type" value="Genomic_DNA"/>
</dbReference>
<gene>
    <name evidence="1" type="ORF">SPTER_01340</name>
</gene>
<evidence type="ECO:0000313" key="2">
    <source>
        <dbReference type="Proteomes" id="UP000320776"/>
    </source>
</evidence>
<evidence type="ECO:0000313" key="1">
    <source>
        <dbReference type="EMBL" id="QDR78884.1"/>
    </source>
</evidence>
<dbReference type="Gene3D" id="1.10.287.950">
    <property type="entry name" value="Methyl-accepting chemotaxis protein"/>
    <property type="match status" value="1"/>
</dbReference>
<proteinExistence type="predicted"/>
<organism evidence="1 2">
    <name type="scientific">Sporomusa termitida</name>
    <dbReference type="NCBI Taxonomy" id="2377"/>
    <lineage>
        <taxon>Bacteria</taxon>
        <taxon>Bacillati</taxon>
        <taxon>Bacillota</taxon>
        <taxon>Negativicutes</taxon>
        <taxon>Selenomonadales</taxon>
        <taxon>Sporomusaceae</taxon>
        <taxon>Sporomusa</taxon>
    </lineage>
</organism>
<reference evidence="1 2" key="1">
    <citation type="submission" date="2019-02" db="EMBL/GenBank/DDBJ databases">
        <title>Closed genome of Sporomusa termitida DSM 4440.</title>
        <authorList>
            <person name="Poehlein A."/>
            <person name="Daniel R."/>
        </authorList>
    </citation>
    <scope>NUCLEOTIDE SEQUENCE [LARGE SCALE GENOMIC DNA]</scope>
    <source>
        <strain evidence="1 2">DSM 4440</strain>
    </source>
</reference>
<dbReference type="AlphaFoldDB" id="A0A517DNE3"/>
<dbReference type="Proteomes" id="UP000320776">
    <property type="component" value="Chromosome"/>
</dbReference>
<keyword evidence="2" id="KW-1185">Reference proteome</keyword>
<name>A0A517DNE3_9FIRM</name>
<protein>
    <recommendedName>
        <fullName evidence="3">Methyl-accepting chemotaxis protein (MCP) signaling domain protein</fullName>
    </recommendedName>
</protein>
<dbReference type="KEGG" id="sted:SPTER_01340"/>
<dbReference type="RefSeq" id="WP_144348595.1">
    <property type="nucleotide sequence ID" value="NZ_CP036259.1"/>
</dbReference>